<evidence type="ECO:0000256" key="1">
    <source>
        <dbReference type="SAM" id="Phobius"/>
    </source>
</evidence>
<protein>
    <recommendedName>
        <fullName evidence="4">Phospholipase D-like protein</fullName>
    </recommendedName>
</protein>
<keyword evidence="1" id="KW-0812">Transmembrane</keyword>
<keyword evidence="1" id="KW-0472">Membrane</keyword>
<feature type="transmembrane region" description="Helical" evidence="1">
    <location>
        <begin position="12"/>
        <end position="35"/>
    </location>
</feature>
<evidence type="ECO:0008006" key="4">
    <source>
        <dbReference type="Google" id="ProtNLM"/>
    </source>
</evidence>
<evidence type="ECO:0000313" key="2">
    <source>
        <dbReference type="EMBL" id="TDQ29388.1"/>
    </source>
</evidence>
<organism evidence="2 3">
    <name type="scientific">Zeaxanthinibacter enoshimensis</name>
    <dbReference type="NCBI Taxonomy" id="392009"/>
    <lineage>
        <taxon>Bacteria</taxon>
        <taxon>Pseudomonadati</taxon>
        <taxon>Bacteroidota</taxon>
        <taxon>Flavobacteriia</taxon>
        <taxon>Flavobacteriales</taxon>
        <taxon>Flavobacteriaceae</taxon>
        <taxon>Zeaxanthinibacter</taxon>
    </lineage>
</organism>
<dbReference type="OrthoDB" id="1444944at2"/>
<dbReference type="RefSeq" id="WP_133644961.1">
    <property type="nucleotide sequence ID" value="NZ_SNYI01000003.1"/>
</dbReference>
<gene>
    <name evidence="2" type="ORF">CLV82_2846</name>
</gene>
<sequence>MLNNKFWQGFFALAPLVSLILLIFGYLFFVILAIGGDIGDNGHMDEVHGLLMGGIAFFIIVVLLVVLISFASLVFYIVHAAKNPNMQGNNMLVVWILLFLFANGLGQLIYWIIEILNKKEGEEVKV</sequence>
<dbReference type="EMBL" id="SNYI01000003">
    <property type="protein sequence ID" value="TDQ29388.1"/>
    <property type="molecule type" value="Genomic_DNA"/>
</dbReference>
<reference evidence="2 3" key="1">
    <citation type="submission" date="2019-03" db="EMBL/GenBank/DDBJ databases">
        <title>Genomic Encyclopedia of Archaeal and Bacterial Type Strains, Phase II (KMG-II): from individual species to whole genera.</title>
        <authorList>
            <person name="Goeker M."/>
        </authorList>
    </citation>
    <scope>NUCLEOTIDE SEQUENCE [LARGE SCALE GENOMIC DNA]</scope>
    <source>
        <strain evidence="2 3">DSM 18435</strain>
    </source>
</reference>
<feature type="transmembrane region" description="Helical" evidence="1">
    <location>
        <begin position="55"/>
        <end position="78"/>
    </location>
</feature>
<name>A0A4R6TH11_9FLAO</name>
<comment type="caution">
    <text evidence="2">The sequence shown here is derived from an EMBL/GenBank/DDBJ whole genome shotgun (WGS) entry which is preliminary data.</text>
</comment>
<proteinExistence type="predicted"/>
<dbReference type="AlphaFoldDB" id="A0A4R6TH11"/>
<feature type="transmembrane region" description="Helical" evidence="1">
    <location>
        <begin position="90"/>
        <end position="113"/>
    </location>
</feature>
<accession>A0A4R6TH11</accession>
<keyword evidence="3" id="KW-1185">Reference proteome</keyword>
<dbReference type="Proteomes" id="UP000295468">
    <property type="component" value="Unassembled WGS sequence"/>
</dbReference>
<evidence type="ECO:0000313" key="3">
    <source>
        <dbReference type="Proteomes" id="UP000295468"/>
    </source>
</evidence>
<keyword evidence="1" id="KW-1133">Transmembrane helix</keyword>